<dbReference type="InterPro" id="IPR043519">
    <property type="entry name" value="NT_sf"/>
</dbReference>
<gene>
    <name evidence="1" type="ORF">DYBT9623_01325</name>
</gene>
<dbReference type="Gene3D" id="3.30.460.40">
    <property type="match status" value="1"/>
</dbReference>
<evidence type="ECO:0008006" key="3">
    <source>
        <dbReference type="Google" id="ProtNLM"/>
    </source>
</evidence>
<dbReference type="Gene3D" id="3.90.1140.10">
    <property type="entry name" value="Cyclic phosphodiesterase"/>
    <property type="match status" value="1"/>
</dbReference>
<dbReference type="EMBL" id="CAJRAU010000002">
    <property type="protein sequence ID" value="CAG5068593.1"/>
    <property type="molecule type" value="Genomic_DNA"/>
</dbReference>
<comment type="caution">
    <text evidence="1">The sequence shown here is derived from an EMBL/GenBank/DDBJ whole genome shotgun (WGS) entry which is preliminary data.</text>
</comment>
<dbReference type="Proteomes" id="UP000679725">
    <property type="component" value="Unassembled WGS sequence"/>
</dbReference>
<dbReference type="InterPro" id="IPR009097">
    <property type="entry name" value="Cyclic_Pdiesterase"/>
</dbReference>
<dbReference type="RefSeq" id="WP_229254568.1">
    <property type="nucleotide sequence ID" value="NZ_CAJRAU010000002.1"/>
</dbReference>
<dbReference type="SUPFAM" id="SSF81301">
    <property type="entry name" value="Nucleotidyltransferase"/>
    <property type="match status" value="1"/>
</dbReference>
<organism evidence="1 2">
    <name type="scientific">Dyadobacter linearis</name>
    <dbReference type="NCBI Taxonomy" id="2823330"/>
    <lineage>
        <taxon>Bacteria</taxon>
        <taxon>Pseudomonadati</taxon>
        <taxon>Bacteroidota</taxon>
        <taxon>Cytophagia</taxon>
        <taxon>Cytophagales</taxon>
        <taxon>Spirosomataceae</taxon>
        <taxon>Dyadobacter</taxon>
    </lineage>
</organism>
<name>A0ABM8UMG0_9BACT</name>
<sequence>MTLATDFKDFINLLNKHQVEYLVVGGYAMAFHGSPRFTGDLDIWIKVSESNAEKMLTVLKEFGFSSLGYSKEDFLKDNIINQIGYPPLRIDILTSIDGVTFLEAIQQKRTIIIDSIEVAFIGIKQLVENKTASNRPQDIVDVATLKESEKVSELDKASGASTIASRPNLSAYSLAIMPNATILQDVAEMKQQYKTAIGKSYGSANADGHISLDGFEASEEDYPYVLAEYRRIVSELDPFEIVFSGFDDFDRGNFSAFYINLTKDSSEEIRERTAVIMKAFDKKIKKQYMRKWADESKNPHMSIGRRLSREWIALAYSIFTNYDARFHCNAFAIRKYNDKRRQYDVVDVLPLLGAPAVQLDLFNP</sequence>
<accession>A0ABM8UMG0</accession>
<dbReference type="Pfam" id="PF13563">
    <property type="entry name" value="2_5_RNA_ligase2"/>
    <property type="match status" value="1"/>
</dbReference>
<evidence type="ECO:0000313" key="1">
    <source>
        <dbReference type="EMBL" id="CAG5068593.1"/>
    </source>
</evidence>
<reference evidence="1 2" key="1">
    <citation type="submission" date="2021-04" db="EMBL/GenBank/DDBJ databases">
        <authorList>
            <person name="Rodrigo-Torres L."/>
            <person name="Arahal R. D."/>
            <person name="Lucena T."/>
        </authorList>
    </citation>
    <scope>NUCLEOTIDE SEQUENCE [LARGE SCALE GENOMIC DNA]</scope>
    <source>
        <strain evidence="1 2">CECT 9623</strain>
    </source>
</reference>
<proteinExistence type="predicted"/>
<dbReference type="SUPFAM" id="SSF55144">
    <property type="entry name" value="LigT-like"/>
    <property type="match status" value="1"/>
</dbReference>
<evidence type="ECO:0000313" key="2">
    <source>
        <dbReference type="Proteomes" id="UP000679725"/>
    </source>
</evidence>
<protein>
    <recommendedName>
        <fullName evidence="3">2'-5' RNA ligase</fullName>
    </recommendedName>
</protein>
<keyword evidence="2" id="KW-1185">Reference proteome</keyword>